<gene>
    <name evidence="1" type="ORF">CAMSH0001_1637</name>
</gene>
<dbReference type="Proteomes" id="UP000003107">
    <property type="component" value="Unassembled WGS sequence"/>
</dbReference>
<dbReference type="AlphaFoldDB" id="C6RH03"/>
<accession>C6RH03</accession>
<keyword evidence="2" id="KW-1185">Reference proteome</keyword>
<organism evidence="1 2">
    <name type="scientific">Campylobacter showae RM3277</name>
    <dbReference type="NCBI Taxonomy" id="553219"/>
    <lineage>
        <taxon>Bacteria</taxon>
        <taxon>Pseudomonadati</taxon>
        <taxon>Campylobacterota</taxon>
        <taxon>Epsilonproteobacteria</taxon>
        <taxon>Campylobacterales</taxon>
        <taxon>Campylobacteraceae</taxon>
        <taxon>Campylobacter</taxon>
    </lineage>
</organism>
<evidence type="ECO:0000313" key="2">
    <source>
        <dbReference type="Proteomes" id="UP000003107"/>
    </source>
</evidence>
<sequence>MGQIRFRCKFTASDWHAYFTAFARKPAEFITAKAKSGKMR</sequence>
<protein>
    <submittedName>
        <fullName evidence="1">Uncharacterized protein</fullName>
    </submittedName>
</protein>
<reference evidence="1 2" key="1">
    <citation type="submission" date="2009-07" db="EMBL/GenBank/DDBJ databases">
        <authorList>
            <person name="Madupu R."/>
            <person name="Sebastian Y."/>
            <person name="Durkin A.S."/>
            <person name="Torralba M."/>
            <person name="Methe B."/>
            <person name="Sutton G.G."/>
            <person name="Strausberg R.L."/>
            <person name="Nelson K.E."/>
        </authorList>
    </citation>
    <scope>NUCLEOTIDE SEQUENCE [LARGE SCALE GENOMIC DNA]</scope>
    <source>
        <strain evidence="1 2">RM3277</strain>
    </source>
</reference>
<dbReference type="EMBL" id="ACVQ01000022">
    <property type="protein sequence ID" value="EET79359.1"/>
    <property type="molecule type" value="Genomic_DNA"/>
</dbReference>
<evidence type="ECO:0000313" key="1">
    <source>
        <dbReference type="EMBL" id="EET79359.1"/>
    </source>
</evidence>
<name>C6RH03_9BACT</name>
<proteinExistence type="predicted"/>
<comment type="caution">
    <text evidence="1">The sequence shown here is derived from an EMBL/GenBank/DDBJ whole genome shotgun (WGS) entry which is preliminary data.</text>
</comment>